<proteinExistence type="predicted"/>
<organism evidence="2 3">
    <name type="scientific">Pleurodeles waltl</name>
    <name type="common">Iberian ribbed newt</name>
    <dbReference type="NCBI Taxonomy" id="8319"/>
    <lineage>
        <taxon>Eukaryota</taxon>
        <taxon>Metazoa</taxon>
        <taxon>Chordata</taxon>
        <taxon>Craniata</taxon>
        <taxon>Vertebrata</taxon>
        <taxon>Euteleostomi</taxon>
        <taxon>Amphibia</taxon>
        <taxon>Batrachia</taxon>
        <taxon>Caudata</taxon>
        <taxon>Salamandroidea</taxon>
        <taxon>Salamandridae</taxon>
        <taxon>Pleurodelinae</taxon>
        <taxon>Pleurodeles</taxon>
    </lineage>
</organism>
<gene>
    <name evidence="2" type="ORF">NDU88_004891</name>
</gene>
<protein>
    <submittedName>
        <fullName evidence="2">Uncharacterized protein</fullName>
    </submittedName>
</protein>
<reference evidence="2" key="1">
    <citation type="journal article" date="2022" name="bioRxiv">
        <title>Sequencing and chromosome-scale assembly of the giantPleurodeles waltlgenome.</title>
        <authorList>
            <person name="Brown T."/>
            <person name="Elewa A."/>
            <person name="Iarovenko S."/>
            <person name="Subramanian E."/>
            <person name="Araus A.J."/>
            <person name="Petzold A."/>
            <person name="Susuki M."/>
            <person name="Suzuki K.-i.T."/>
            <person name="Hayashi T."/>
            <person name="Toyoda A."/>
            <person name="Oliveira C."/>
            <person name="Osipova E."/>
            <person name="Leigh N.D."/>
            <person name="Simon A."/>
            <person name="Yun M.H."/>
        </authorList>
    </citation>
    <scope>NUCLEOTIDE SEQUENCE</scope>
    <source>
        <strain evidence="2">20211129_DDA</strain>
        <tissue evidence="2">Liver</tissue>
    </source>
</reference>
<dbReference type="AlphaFoldDB" id="A0AAV7L2N1"/>
<dbReference type="Proteomes" id="UP001066276">
    <property type="component" value="Chromosome 12"/>
</dbReference>
<accession>A0AAV7L2N1</accession>
<name>A0AAV7L2N1_PLEWA</name>
<feature type="region of interest" description="Disordered" evidence="1">
    <location>
        <begin position="91"/>
        <end position="123"/>
    </location>
</feature>
<evidence type="ECO:0000256" key="1">
    <source>
        <dbReference type="SAM" id="MobiDB-lite"/>
    </source>
</evidence>
<evidence type="ECO:0000313" key="3">
    <source>
        <dbReference type="Proteomes" id="UP001066276"/>
    </source>
</evidence>
<comment type="caution">
    <text evidence="2">The sequence shown here is derived from an EMBL/GenBank/DDBJ whole genome shotgun (WGS) entry which is preliminary data.</text>
</comment>
<dbReference type="EMBL" id="JANPWB010000016">
    <property type="protein sequence ID" value="KAJ1084745.1"/>
    <property type="molecule type" value="Genomic_DNA"/>
</dbReference>
<sequence length="197" mass="21753">MPPKRTSSYDTAAASAPPTKLQCEADRTSHLLRSTAQCLLPHCNTWMVLLCVGSHPLVATEEKTRSPHVCRCNYQKQKENAKERELEAFDRTGSTTTELARQARRGEAAAGLRESGPGRGGAEPFFPGIAALPHASEVHQNTPNGQQEEDTDTRPNALKRLRENERELFRNEPRTLIGSGKEGVWCCYGREGDGPRS</sequence>
<keyword evidence="3" id="KW-1185">Reference proteome</keyword>
<evidence type="ECO:0000313" key="2">
    <source>
        <dbReference type="EMBL" id="KAJ1084745.1"/>
    </source>
</evidence>